<accession>A0A101IM54</accession>
<comment type="caution">
    <text evidence="2">The sequence shown here is derived from an EMBL/GenBank/DDBJ whole genome shotgun (WGS) entry which is preliminary data.</text>
</comment>
<dbReference type="Proteomes" id="UP000053961">
    <property type="component" value="Unassembled WGS sequence"/>
</dbReference>
<evidence type="ECO:0000313" key="1">
    <source>
        <dbReference type="EMBL" id="KUK44023.1"/>
    </source>
</evidence>
<dbReference type="Proteomes" id="UP000057043">
    <property type="component" value="Unassembled WGS sequence"/>
</dbReference>
<gene>
    <name evidence="1" type="ORF">XD72_1602</name>
    <name evidence="2" type="ORF">XE07_0183</name>
</gene>
<dbReference type="EMBL" id="LGHB01000001">
    <property type="protein sequence ID" value="KUK97769.1"/>
    <property type="molecule type" value="Genomic_DNA"/>
</dbReference>
<sequence length="77" mass="9562">MEPHISLEFTDRNLYQMEFFPADFWKTFAESYNSLPWEERSDRRLAIIAENYSYLLDLLVHARLYYLSRKPYEERFK</sequence>
<name>A0A101IM54_9EURY</name>
<proteinExistence type="predicted"/>
<evidence type="ECO:0000313" key="3">
    <source>
        <dbReference type="Proteomes" id="UP000053961"/>
    </source>
</evidence>
<reference evidence="3 4" key="2">
    <citation type="journal article" date="2015" name="MBio">
        <title>Genome-Resolved Metagenomic Analysis Reveals Roles for Candidate Phyla and Other Microbial Community Members in Biogeochemical Transformations in Oil Reservoirs.</title>
        <authorList>
            <person name="Hu P."/>
            <person name="Tom L."/>
            <person name="Singh A."/>
            <person name="Thomas B.C."/>
            <person name="Baker B.J."/>
            <person name="Piceno Y.M."/>
            <person name="Andersen G.L."/>
            <person name="Banfield J.F."/>
        </authorList>
    </citation>
    <scope>NUCLEOTIDE SEQUENCE [LARGE SCALE GENOMIC DNA]</scope>
    <source>
        <strain evidence="1">57_489</strain>
    </source>
</reference>
<evidence type="ECO:0000313" key="4">
    <source>
        <dbReference type="Proteomes" id="UP000057043"/>
    </source>
</evidence>
<dbReference type="AlphaFoldDB" id="A0A101IM54"/>
<evidence type="ECO:0000313" key="2">
    <source>
        <dbReference type="EMBL" id="KUK97769.1"/>
    </source>
</evidence>
<reference evidence="2" key="1">
    <citation type="journal article" date="2015" name="MBio">
        <title>Genome-resolved metagenomic analysis reveals roles for candidate phyla and other microbial community members in biogeochemical transformations in oil reservoirs.</title>
        <authorList>
            <person name="Hu P."/>
            <person name="Tom L."/>
            <person name="Singh A."/>
            <person name="Thomas B.C."/>
            <person name="Baker B.J."/>
            <person name="Piceno Y.M."/>
            <person name="Andersen G.L."/>
            <person name="Banfield J.F."/>
        </authorList>
    </citation>
    <scope>NUCLEOTIDE SEQUENCE [LARGE SCALE GENOMIC DNA]</scope>
    <source>
        <strain evidence="2">56_747</strain>
    </source>
</reference>
<protein>
    <submittedName>
        <fullName evidence="2">Uncharacterized protein</fullName>
    </submittedName>
</protein>
<dbReference type="EMBL" id="LGFT01000037">
    <property type="protein sequence ID" value="KUK44023.1"/>
    <property type="molecule type" value="Genomic_DNA"/>
</dbReference>
<organism evidence="2 3">
    <name type="scientific">Methanothrix harundinacea</name>
    <dbReference type="NCBI Taxonomy" id="301375"/>
    <lineage>
        <taxon>Archaea</taxon>
        <taxon>Methanobacteriati</taxon>
        <taxon>Methanobacteriota</taxon>
        <taxon>Stenosarchaea group</taxon>
        <taxon>Methanomicrobia</taxon>
        <taxon>Methanotrichales</taxon>
        <taxon>Methanotrichaceae</taxon>
        <taxon>Methanothrix</taxon>
    </lineage>
</organism>
<dbReference type="PATRIC" id="fig|301375.6.peg.1198"/>